<dbReference type="SUPFAM" id="SSF69349">
    <property type="entry name" value="Phage fibre proteins"/>
    <property type="match status" value="1"/>
</dbReference>
<organism evidence="8 9">
    <name type="scientific">Variovorax beijingensis</name>
    <dbReference type="NCBI Taxonomy" id="2496117"/>
    <lineage>
        <taxon>Bacteria</taxon>
        <taxon>Pseudomonadati</taxon>
        <taxon>Pseudomonadota</taxon>
        <taxon>Betaproteobacteria</taxon>
        <taxon>Burkholderiales</taxon>
        <taxon>Comamonadaceae</taxon>
        <taxon>Variovorax</taxon>
    </lineage>
</organism>
<feature type="domain" description="Gp5/Type VI secretion system Vgr protein OB-fold" evidence="5">
    <location>
        <begin position="387"/>
        <end position="453"/>
    </location>
</feature>
<dbReference type="InterPro" id="IPR017847">
    <property type="entry name" value="T6SS_RhsGE_Vgr_subset"/>
</dbReference>
<evidence type="ECO:0000259" key="5">
    <source>
        <dbReference type="Pfam" id="PF04717"/>
    </source>
</evidence>
<gene>
    <name evidence="8" type="ORF">FB547_11676</name>
</gene>
<name>A0A561BA73_9BURK</name>
<dbReference type="Pfam" id="PF13296">
    <property type="entry name" value="T6SS_Vgr"/>
    <property type="match status" value="1"/>
</dbReference>
<dbReference type="GO" id="GO:0005576">
    <property type="term" value="C:extracellular region"/>
    <property type="evidence" value="ECO:0007669"/>
    <property type="project" value="UniProtKB-SubCell"/>
</dbReference>
<dbReference type="AlphaFoldDB" id="A0A561BA73"/>
<evidence type="ECO:0000313" key="9">
    <source>
        <dbReference type="Proteomes" id="UP000319722"/>
    </source>
</evidence>
<dbReference type="Pfam" id="PF05954">
    <property type="entry name" value="Phage_GPD"/>
    <property type="match status" value="1"/>
</dbReference>
<sequence>MKRRVTLQTPLGAALQFHRLVGRETLSQPYVFDVDLLGGSNAIDPAALLGQPATVVMETESGAPRYLGGLVTRFGLSHEDNRQAFYRMRLRPWLWLATRRSDFRNFQDQTVPEIVMAVLGHYGYPLEHRLSRSYRTWTYCVQYHESDFDFISRLCEHEGIYYYFRHEAGQHVLVFADDIATSHGPLPGGEAVRYHPHEKAGMTGGLTPSERIYEWAFSEEVRSGHHYTNDYDFEKPRAELTSLRQMPSGHDHDAFERYQWPGGFTQHHDGEAYARIRIEEQLSAHARASGRANRRDLAPGHTFTLTHHPRADQNREHLLISVAYELQENLQASEGAAGSEGSVQRFAFEAQPTSYAWRPSRSTPKPRTRGPQTAMVVGPAGEEIWTDQYGRIKVQFHWDRIGQRNENSSCWVRVSTTWAGAAFGEAALPRIGQEVIVDFLGGDPDHPIVTGRVHNADEMPAWQLPQQKQLTGIRSRELGGSKSNHLALDDTNGKAQAQLKSDHQSTSLSLGHIGRIDDVSGRRDDRGQGAELRSDGHGVLRAGQGLLLSTEARPNAQGHITDMRETVGRLTEGRDLHESLSQAAQAAKAHEPGDQDEVTKALKAQNDAIKGSGGDKAHGLFPEFQEPHLTLASPAGIQTTTAGSTHIESAGHTAITSGAHTSIAAGKSFLVTAQDAIRAFAMKAGIRIVAAQDNIDITALKASINALAKLNIKMESNQITITGKDEVVISGGGSYTRWNANGIEHGTTGQSRVHAASHSFVGPDSLPVVPSPMPTALCLDCLKKALAGGSPLAKV</sequence>
<dbReference type="OrthoDB" id="1907165at2"/>
<evidence type="ECO:0000256" key="4">
    <source>
        <dbReference type="SAM" id="MobiDB-lite"/>
    </source>
</evidence>
<dbReference type="Gene3D" id="3.55.50.10">
    <property type="entry name" value="Baseplate protein-like domains"/>
    <property type="match status" value="1"/>
</dbReference>
<feature type="domain" description="DUF2345" evidence="6">
    <location>
        <begin position="619"/>
        <end position="764"/>
    </location>
</feature>
<dbReference type="Gene3D" id="4.10.220.110">
    <property type="match status" value="1"/>
</dbReference>
<evidence type="ECO:0000259" key="7">
    <source>
        <dbReference type="Pfam" id="PF13296"/>
    </source>
</evidence>
<protein>
    <submittedName>
        <fullName evidence="8">Type VI secretion system secreted protein VgrG</fullName>
    </submittedName>
</protein>
<evidence type="ECO:0000256" key="3">
    <source>
        <dbReference type="ARBA" id="ARBA00022525"/>
    </source>
</evidence>
<dbReference type="Gene3D" id="2.40.50.230">
    <property type="entry name" value="Gp5 N-terminal domain"/>
    <property type="match status" value="1"/>
</dbReference>
<dbReference type="SUPFAM" id="SSF69255">
    <property type="entry name" value="gp5 N-terminal domain-like"/>
    <property type="match status" value="1"/>
</dbReference>
<dbReference type="InterPro" id="IPR018769">
    <property type="entry name" value="VgrG2_DUF2345"/>
</dbReference>
<dbReference type="NCBIfam" id="TIGR01646">
    <property type="entry name" value="vgr_GE"/>
    <property type="match status" value="1"/>
</dbReference>
<keyword evidence="3" id="KW-0964">Secreted</keyword>
<dbReference type="SUPFAM" id="SSF69279">
    <property type="entry name" value="Phage tail proteins"/>
    <property type="match status" value="2"/>
</dbReference>
<dbReference type="Pfam" id="PF04717">
    <property type="entry name" value="Phage_base_V"/>
    <property type="match status" value="1"/>
</dbReference>
<dbReference type="InterPro" id="IPR006531">
    <property type="entry name" value="Gp5/Vgr_OB"/>
</dbReference>
<feature type="region of interest" description="Disordered" evidence="4">
    <location>
        <begin position="479"/>
        <end position="535"/>
    </location>
</feature>
<evidence type="ECO:0000313" key="8">
    <source>
        <dbReference type="EMBL" id="TWD75749.1"/>
    </source>
</evidence>
<feature type="region of interest" description="Disordered" evidence="4">
    <location>
        <begin position="354"/>
        <end position="374"/>
    </location>
</feature>
<dbReference type="PANTHER" id="PTHR32305:SF15">
    <property type="entry name" value="PROTEIN RHSA-RELATED"/>
    <property type="match status" value="1"/>
</dbReference>
<dbReference type="EMBL" id="VIVL01000016">
    <property type="protein sequence ID" value="TWD75749.1"/>
    <property type="molecule type" value="Genomic_DNA"/>
</dbReference>
<dbReference type="Proteomes" id="UP000319722">
    <property type="component" value="Unassembled WGS sequence"/>
</dbReference>
<dbReference type="InterPro" id="IPR028244">
    <property type="entry name" value="T6SS_Rhs_Vgr_dom"/>
</dbReference>
<evidence type="ECO:0000256" key="1">
    <source>
        <dbReference type="ARBA" id="ARBA00004613"/>
    </source>
</evidence>
<dbReference type="InterPro" id="IPR037026">
    <property type="entry name" value="Vgr_OB-fold_dom_sf"/>
</dbReference>
<evidence type="ECO:0000256" key="2">
    <source>
        <dbReference type="ARBA" id="ARBA00005558"/>
    </source>
</evidence>
<feature type="compositionally biased region" description="Low complexity" evidence="4">
    <location>
        <begin position="358"/>
        <end position="371"/>
    </location>
</feature>
<dbReference type="InterPro" id="IPR050708">
    <property type="entry name" value="T6SS_VgrG/RHS"/>
</dbReference>
<comment type="similarity">
    <text evidence="2">Belongs to the VgrG protein family.</text>
</comment>
<dbReference type="InterPro" id="IPR006533">
    <property type="entry name" value="T6SS_Vgr_RhsGE"/>
</dbReference>
<feature type="compositionally biased region" description="Polar residues" evidence="4">
    <location>
        <begin position="493"/>
        <end position="509"/>
    </location>
</feature>
<dbReference type="PANTHER" id="PTHR32305">
    <property type="match status" value="1"/>
</dbReference>
<reference evidence="8 9" key="1">
    <citation type="submission" date="2019-06" db="EMBL/GenBank/DDBJ databases">
        <title>Sorghum-associated microbial communities from plants grown in Nebraska, USA.</title>
        <authorList>
            <person name="Schachtman D."/>
        </authorList>
    </citation>
    <scope>NUCLEOTIDE SEQUENCE [LARGE SCALE GENOMIC DNA]</scope>
    <source>
        <strain evidence="8 9">T529</strain>
    </source>
</reference>
<feature type="compositionally biased region" description="Basic and acidic residues" evidence="4">
    <location>
        <begin position="514"/>
        <end position="535"/>
    </location>
</feature>
<dbReference type="Pfam" id="PF10106">
    <property type="entry name" value="DUF2345"/>
    <property type="match status" value="1"/>
</dbReference>
<comment type="subcellular location">
    <subcellularLocation>
        <location evidence="1">Secreted</location>
    </subcellularLocation>
</comment>
<dbReference type="Gene3D" id="2.30.110.50">
    <property type="match status" value="1"/>
</dbReference>
<dbReference type="RefSeq" id="WP_145747297.1">
    <property type="nucleotide sequence ID" value="NZ_VIVL01000016.1"/>
</dbReference>
<feature type="domain" description="Putative type VI secretion system Rhs element associated Vgr" evidence="7">
    <location>
        <begin position="476"/>
        <end position="584"/>
    </location>
</feature>
<evidence type="ECO:0000259" key="6">
    <source>
        <dbReference type="Pfam" id="PF10106"/>
    </source>
</evidence>
<proteinExistence type="inferred from homology"/>
<accession>A0A561BA73</accession>
<dbReference type="NCBIfam" id="TIGR03361">
    <property type="entry name" value="VI_Rhs_Vgr"/>
    <property type="match status" value="1"/>
</dbReference>
<comment type="caution">
    <text evidence="8">The sequence shown here is derived from an EMBL/GenBank/DDBJ whole genome shotgun (WGS) entry which is preliminary data.</text>
</comment>